<evidence type="ECO:0000256" key="1">
    <source>
        <dbReference type="SAM" id="Phobius"/>
    </source>
</evidence>
<accession>A0A831SST0</accession>
<proteinExistence type="predicted"/>
<name>A0A831SST0_PROAE</name>
<dbReference type="Proteomes" id="UP000886335">
    <property type="component" value="Unassembled WGS sequence"/>
</dbReference>
<evidence type="ECO:0000313" key="2">
    <source>
        <dbReference type="EMBL" id="HED30665.1"/>
    </source>
</evidence>
<dbReference type="AlphaFoldDB" id="A0A831SST0"/>
<comment type="caution">
    <text evidence="2">The sequence shown here is derived from an EMBL/GenBank/DDBJ whole genome shotgun (WGS) entry which is preliminary data.</text>
</comment>
<keyword evidence="1" id="KW-0472">Membrane</keyword>
<keyword evidence="1" id="KW-1133">Transmembrane helix</keyword>
<feature type="transmembrane region" description="Helical" evidence="1">
    <location>
        <begin position="126"/>
        <end position="149"/>
    </location>
</feature>
<sequence>MKKTLLAGILGGIATNLAMLLTFRTIGFGWDGKGFLLTSPIQSEKLIAIWTEIEPLPMIVNNPLPIMLGLVLFGVGHAFIYRSIAVAWPAGFRPRAVRMSGLIFFMTYLFWEFFTPFNQFGEPLQLIAIELVFWAVIAVAEGTSIAWVMERDEKQR</sequence>
<gene>
    <name evidence="2" type="ORF">ENN50_03025</name>
</gene>
<dbReference type="EMBL" id="DSBW01000072">
    <property type="protein sequence ID" value="HED30665.1"/>
    <property type="molecule type" value="Genomic_DNA"/>
</dbReference>
<feature type="transmembrane region" description="Helical" evidence="1">
    <location>
        <begin position="96"/>
        <end position="114"/>
    </location>
</feature>
<feature type="transmembrane region" description="Helical" evidence="1">
    <location>
        <begin position="64"/>
        <end position="84"/>
    </location>
</feature>
<reference evidence="2" key="1">
    <citation type="journal article" date="2020" name="mSystems">
        <title>Genome- and Community-Level Interaction Insights into Carbon Utilization and Element Cycling Functions of Hydrothermarchaeota in Hydrothermal Sediment.</title>
        <authorList>
            <person name="Zhou Z."/>
            <person name="Liu Y."/>
            <person name="Xu W."/>
            <person name="Pan J."/>
            <person name="Luo Z.H."/>
            <person name="Li M."/>
        </authorList>
    </citation>
    <scope>NUCLEOTIDE SEQUENCE [LARGE SCALE GENOMIC DNA]</scope>
    <source>
        <strain evidence="2">SpSt-1181</strain>
    </source>
</reference>
<evidence type="ECO:0008006" key="3">
    <source>
        <dbReference type="Google" id="ProtNLM"/>
    </source>
</evidence>
<keyword evidence="1" id="KW-0812">Transmembrane</keyword>
<organism evidence="2">
    <name type="scientific">Prosthecochloris aestuarii</name>
    <dbReference type="NCBI Taxonomy" id="1102"/>
    <lineage>
        <taxon>Bacteria</taxon>
        <taxon>Pseudomonadati</taxon>
        <taxon>Chlorobiota</taxon>
        <taxon>Chlorobiia</taxon>
        <taxon>Chlorobiales</taxon>
        <taxon>Chlorobiaceae</taxon>
        <taxon>Prosthecochloris</taxon>
    </lineage>
</organism>
<protein>
    <recommendedName>
        <fullName evidence="3">Transmembrane protein</fullName>
    </recommendedName>
</protein>